<proteinExistence type="predicted"/>
<sequence length="223" mass="26731">MNETKRNHTVQRAFLQNFSKKINKGFFLYQFDKIIENPKPIRININNATVIKHFYPQFFEDWLSVIEGNGIRVINKIIEDKSVVGLNKEEKLNLMAWIITQDLRTKERRNELKQIAENLTKAVMQYSIIPRKYPQYKGKDFRVEYSDKIMEHHQIFHTRDMIEKCLPIMANYRIYLLRNESNPYTPFYTADHPIMMDNVYYKKMKKYDNLIANGMGYLCKGVE</sequence>
<gene>
    <name evidence="1" type="ORF">LCGC14_0867450</name>
</gene>
<dbReference type="Pfam" id="PF14022">
    <property type="entry name" value="DUF4238"/>
    <property type="match status" value="1"/>
</dbReference>
<name>A0A0F9PRA1_9ZZZZ</name>
<comment type="caution">
    <text evidence="1">The sequence shown here is derived from an EMBL/GenBank/DDBJ whole genome shotgun (WGS) entry which is preliminary data.</text>
</comment>
<feature type="non-terminal residue" evidence="1">
    <location>
        <position position="223"/>
    </location>
</feature>
<dbReference type="EMBL" id="LAZR01002663">
    <property type="protein sequence ID" value="KKN27152.1"/>
    <property type="molecule type" value="Genomic_DNA"/>
</dbReference>
<protein>
    <recommendedName>
        <fullName evidence="2">DUF4238 domain-containing protein</fullName>
    </recommendedName>
</protein>
<organism evidence="1">
    <name type="scientific">marine sediment metagenome</name>
    <dbReference type="NCBI Taxonomy" id="412755"/>
    <lineage>
        <taxon>unclassified sequences</taxon>
        <taxon>metagenomes</taxon>
        <taxon>ecological metagenomes</taxon>
    </lineage>
</organism>
<dbReference type="InterPro" id="IPR025332">
    <property type="entry name" value="DUF4238"/>
</dbReference>
<reference evidence="1" key="1">
    <citation type="journal article" date="2015" name="Nature">
        <title>Complex archaea that bridge the gap between prokaryotes and eukaryotes.</title>
        <authorList>
            <person name="Spang A."/>
            <person name="Saw J.H."/>
            <person name="Jorgensen S.L."/>
            <person name="Zaremba-Niedzwiedzka K."/>
            <person name="Martijn J."/>
            <person name="Lind A.E."/>
            <person name="van Eijk R."/>
            <person name="Schleper C."/>
            <person name="Guy L."/>
            <person name="Ettema T.J."/>
        </authorList>
    </citation>
    <scope>NUCLEOTIDE SEQUENCE</scope>
</reference>
<dbReference type="AlphaFoldDB" id="A0A0F9PRA1"/>
<evidence type="ECO:0008006" key="2">
    <source>
        <dbReference type="Google" id="ProtNLM"/>
    </source>
</evidence>
<accession>A0A0F9PRA1</accession>
<evidence type="ECO:0000313" key="1">
    <source>
        <dbReference type="EMBL" id="KKN27152.1"/>
    </source>
</evidence>